<protein>
    <submittedName>
        <fullName evidence="1">Uncharacterized protein</fullName>
    </submittedName>
</protein>
<dbReference type="Proteomes" id="UP001286313">
    <property type="component" value="Unassembled WGS sequence"/>
</dbReference>
<name>A0AAE1FIL3_PETCI</name>
<reference evidence="1" key="1">
    <citation type="submission" date="2023-10" db="EMBL/GenBank/DDBJ databases">
        <title>Genome assemblies of two species of porcelain crab, Petrolisthes cinctipes and Petrolisthes manimaculis (Anomura: Porcellanidae).</title>
        <authorList>
            <person name="Angst P."/>
        </authorList>
    </citation>
    <scope>NUCLEOTIDE SEQUENCE</scope>
    <source>
        <strain evidence="1">PB745_01</strain>
        <tissue evidence="1">Gill</tissue>
    </source>
</reference>
<evidence type="ECO:0000313" key="1">
    <source>
        <dbReference type="EMBL" id="KAK3872883.1"/>
    </source>
</evidence>
<sequence>MRGETVLYDCEVGWSSEAMQRCEKWLGKGRADDRRGLEQESTVAEHCYMRETVNSACQPPTQHKPHLELEEEIKEWCRKGETQG</sequence>
<dbReference type="EMBL" id="JAWQEG010002294">
    <property type="protein sequence ID" value="KAK3872883.1"/>
    <property type="molecule type" value="Genomic_DNA"/>
</dbReference>
<accession>A0AAE1FIL3</accession>
<gene>
    <name evidence="1" type="ORF">Pcinc_022065</name>
</gene>
<keyword evidence="2" id="KW-1185">Reference proteome</keyword>
<dbReference type="AlphaFoldDB" id="A0AAE1FIL3"/>
<proteinExistence type="predicted"/>
<organism evidence="1 2">
    <name type="scientific">Petrolisthes cinctipes</name>
    <name type="common">Flat porcelain crab</name>
    <dbReference type="NCBI Taxonomy" id="88211"/>
    <lineage>
        <taxon>Eukaryota</taxon>
        <taxon>Metazoa</taxon>
        <taxon>Ecdysozoa</taxon>
        <taxon>Arthropoda</taxon>
        <taxon>Crustacea</taxon>
        <taxon>Multicrustacea</taxon>
        <taxon>Malacostraca</taxon>
        <taxon>Eumalacostraca</taxon>
        <taxon>Eucarida</taxon>
        <taxon>Decapoda</taxon>
        <taxon>Pleocyemata</taxon>
        <taxon>Anomura</taxon>
        <taxon>Galatheoidea</taxon>
        <taxon>Porcellanidae</taxon>
        <taxon>Petrolisthes</taxon>
    </lineage>
</organism>
<comment type="caution">
    <text evidence="1">The sequence shown here is derived from an EMBL/GenBank/DDBJ whole genome shotgun (WGS) entry which is preliminary data.</text>
</comment>
<evidence type="ECO:0000313" key="2">
    <source>
        <dbReference type="Proteomes" id="UP001286313"/>
    </source>
</evidence>